<keyword evidence="2" id="KW-1185">Reference proteome</keyword>
<accession>A0ABX0QIH8</accession>
<comment type="caution">
    <text evidence="1">The sequence shown here is derived from an EMBL/GenBank/DDBJ whole genome shotgun (WGS) entry which is preliminary data.</text>
</comment>
<protein>
    <recommendedName>
        <fullName evidence="3">Glycosyltransferase family 61 protein</fullName>
    </recommendedName>
</protein>
<evidence type="ECO:0000313" key="1">
    <source>
        <dbReference type="EMBL" id="NID10742.1"/>
    </source>
</evidence>
<name>A0ABX0QIH8_9BACT</name>
<dbReference type="RefSeq" id="WP_166691957.1">
    <property type="nucleotide sequence ID" value="NZ_WAEL01000003.1"/>
</dbReference>
<evidence type="ECO:0000313" key="2">
    <source>
        <dbReference type="Proteomes" id="UP000606008"/>
    </source>
</evidence>
<sequence length="421" mass="47068">MIQLSPDLTYPTQCPACNAANPAGQVRFAGAVTLAESTCPVCATLYHQTLPIGQFNRFPVAVSYTGQHVRVAGRGRWLLDLVTCCAQPAPRTEVCLVSVVPGRGSISVTDQPSAIILLVCLDACYGHALMLLFNAQRHHDQHPDRPTIAIVPRSLVWLVPDYVAEIWVVDTPLAALNRPIPGLDAFINQQLARFKTVWLSHGYNHFDHRTIRFADFTRTPKFDLNHFDQDAVRQITFVLREDRLWLRFGWERLAYRVSQRVGLVSKTRSFWIRWQVRRYRQLASHLQQLNPVIQLSVTGLTAADPATGFGASVNDLRLPSPLSPVQERTWCAQYARSHVVVGVHGSGMLLPTSLAAGFVNLLPPDKLAHYAEDVLLAHDNPIHQTLLGRFLPTGSSPRQVAALLNSLLIEFPVWLNEARQR</sequence>
<gene>
    <name evidence="1" type="ORF">F7231_11230</name>
</gene>
<evidence type="ECO:0008006" key="3">
    <source>
        <dbReference type="Google" id="ProtNLM"/>
    </source>
</evidence>
<dbReference type="EMBL" id="WAEL01000003">
    <property type="protein sequence ID" value="NID10742.1"/>
    <property type="molecule type" value="Genomic_DNA"/>
</dbReference>
<dbReference type="Proteomes" id="UP000606008">
    <property type="component" value="Unassembled WGS sequence"/>
</dbReference>
<reference evidence="2" key="1">
    <citation type="submission" date="2019-09" db="EMBL/GenBank/DDBJ databases">
        <authorList>
            <person name="Jung D.-H."/>
        </authorList>
    </citation>
    <scope>NUCLEOTIDE SEQUENCE [LARGE SCALE GENOMIC DNA]</scope>
    <source>
        <strain evidence="2">JA-25</strain>
    </source>
</reference>
<reference evidence="2" key="2">
    <citation type="submission" date="2023-07" db="EMBL/GenBank/DDBJ databases">
        <authorList>
            <person name="Jung D.-H."/>
        </authorList>
    </citation>
    <scope>NUCLEOTIDE SEQUENCE [LARGE SCALE GENOMIC DNA]</scope>
    <source>
        <strain evidence="2">JA-25</strain>
    </source>
</reference>
<proteinExistence type="predicted"/>
<organism evidence="1 2">
    <name type="scientific">Fibrivirga algicola</name>
    <dbReference type="NCBI Taxonomy" id="2950420"/>
    <lineage>
        <taxon>Bacteria</taxon>
        <taxon>Pseudomonadati</taxon>
        <taxon>Bacteroidota</taxon>
        <taxon>Cytophagia</taxon>
        <taxon>Cytophagales</taxon>
        <taxon>Spirosomataceae</taxon>
        <taxon>Fibrivirga</taxon>
    </lineage>
</organism>